<sequence>MLINQKFIHMEAFVLMLLLSLIIFACQDEETVLSGALEGTVTNALSSGSGEPVAQAVVTLVGAKSESKTTGTDGRFLFENLTIGDYKVAVSHPDFEPAESGDITVRSLDQSSVDISLTPKPAITVSPSSLDFGESKKEISLSFKNVISTEISYQIEAPSSWITTGKSSGTLQSQNSANILVSVDRSKMELGLNEATLTVNVANRASVDLVVTALNNPETPLEISPTQLDFGSDEDEKSLILKNTINSAVSYEVTKTENWIKISKSTGTVNGLNQDNLSVTVDKTGLEEGDYSGAVIINIPGSGAITVQVLMTKAPLESMEINPDEIDFGTGDNSKEVSLSNPNSADITYAVEISADWLSVNKTSGTLTGKNQTSFTFTVDRSKLSIGSNQTSVSFKSQTAGVAVLGVLAEKVDASGAFIVIDQTTMNFGEETTSLDLNIQNTGSASLAWSANIAIDAGESWLSLSAAEGNVAASESEVIQVFVNRAGLVNGDYSAKLQFSGNGGDDEVQVIMTVNESGSGGGGNEDDDNDGVVNSVDADDDNDGLIEIFTIEDLDAIRNDLDADGSSLAGAPDGGFTGYELVRDLNFEDSDSYKDASKKSSYTSGSGWEPIGLSNGDFNAEFEGNGFTISNLSINRTSSNSALFASTTFRSEIRNINVTIKFLSGYRNTAGLIGHNRGDVLNCSVTGNASSTDYALGLLVGVHEKGEISGCYSSGVVDSDGYGVGGLIGYLGTRSSDEWKVEYSYSTAKVSGARHTGGLIGYRYTGSGVVESCYAKGNVESTSQDVGGLIGSFSGGEILSCYATGDVSAESYYVGGLVGNNAGTINTSYAIGAVEGSSSVGGLVGRNSGSVSSTNYWDMDASGVDTSAGDATGQTTTTLQGVTSNTSIYTTWSSEAWDFGNASQYPALKDMPNGVDAQR</sequence>
<comment type="caution">
    <text evidence="3">The sequence shown here is derived from an EMBL/GenBank/DDBJ whole genome shotgun (WGS) entry which is preliminary data.</text>
</comment>
<dbReference type="PROSITE" id="PS51257">
    <property type="entry name" value="PROKAR_LIPOPROTEIN"/>
    <property type="match status" value="1"/>
</dbReference>
<keyword evidence="4" id="KW-1185">Reference proteome</keyword>
<dbReference type="Pfam" id="PF19190">
    <property type="entry name" value="BACON_2"/>
    <property type="match status" value="4"/>
</dbReference>
<dbReference type="SUPFAM" id="SSF49452">
    <property type="entry name" value="Starch-binding domain-like"/>
    <property type="match status" value="1"/>
</dbReference>
<name>A0A3D9KXH7_MARFU</name>
<dbReference type="Gene3D" id="2.160.20.110">
    <property type="match status" value="1"/>
</dbReference>
<gene>
    <name evidence="3" type="ORF">C7460_13033</name>
</gene>
<dbReference type="InterPro" id="IPR013783">
    <property type="entry name" value="Ig-like_fold"/>
</dbReference>
<protein>
    <submittedName>
        <fullName evidence="3">Carboxypeptidase family protein</fullName>
    </submittedName>
</protein>
<organism evidence="3 4">
    <name type="scientific">Marinoscillum furvescens DSM 4134</name>
    <dbReference type="NCBI Taxonomy" id="1122208"/>
    <lineage>
        <taxon>Bacteria</taxon>
        <taxon>Pseudomonadati</taxon>
        <taxon>Bacteroidota</taxon>
        <taxon>Cytophagia</taxon>
        <taxon>Cytophagales</taxon>
        <taxon>Reichenbachiellaceae</taxon>
        <taxon>Marinoscillum</taxon>
    </lineage>
</organism>
<feature type="domain" description="BACON" evidence="2">
    <location>
        <begin position="221"/>
        <end position="309"/>
    </location>
</feature>
<accession>A0A3D9KXH7</accession>
<keyword evidence="3" id="KW-0121">Carboxypeptidase</keyword>
<dbReference type="GO" id="GO:0030246">
    <property type="term" value="F:carbohydrate binding"/>
    <property type="evidence" value="ECO:0007669"/>
    <property type="project" value="InterPro"/>
</dbReference>
<feature type="region of interest" description="Disordered" evidence="1">
    <location>
        <begin position="515"/>
        <end position="538"/>
    </location>
</feature>
<evidence type="ECO:0000313" key="3">
    <source>
        <dbReference type="EMBL" id="RED92465.1"/>
    </source>
</evidence>
<dbReference type="Proteomes" id="UP000256779">
    <property type="component" value="Unassembled WGS sequence"/>
</dbReference>
<evidence type="ECO:0000259" key="2">
    <source>
        <dbReference type="Pfam" id="PF19190"/>
    </source>
</evidence>
<dbReference type="Gene3D" id="2.60.40.10">
    <property type="entry name" value="Immunoglobulins"/>
    <property type="match status" value="3"/>
</dbReference>
<dbReference type="GO" id="GO:0004180">
    <property type="term" value="F:carboxypeptidase activity"/>
    <property type="evidence" value="ECO:0007669"/>
    <property type="project" value="UniProtKB-KW"/>
</dbReference>
<dbReference type="Gene3D" id="2.60.40.1120">
    <property type="entry name" value="Carboxypeptidase-like, regulatory domain"/>
    <property type="match status" value="1"/>
</dbReference>
<keyword evidence="3" id="KW-0378">Hydrolase</keyword>
<dbReference type="AlphaFoldDB" id="A0A3D9KXH7"/>
<feature type="domain" description="BACON" evidence="2">
    <location>
        <begin position="123"/>
        <end position="211"/>
    </location>
</feature>
<feature type="domain" description="BACON" evidence="2">
    <location>
        <begin position="319"/>
        <end position="406"/>
    </location>
</feature>
<dbReference type="Pfam" id="PF13620">
    <property type="entry name" value="CarboxypepD_reg"/>
    <property type="match status" value="1"/>
</dbReference>
<feature type="domain" description="BACON" evidence="2">
    <location>
        <begin position="421"/>
        <end position="501"/>
    </location>
</feature>
<dbReference type="InterPro" id="IPR024361">
    <property type="entry name" value="BACON"/>
</dbReference>
<keyword evidence="3" id="KW-0645">Protease</keyword>
<dbReference type="OrthoDB" id="9792444at2"/>
<proteinExistence type="predicted"/>
<evidence type="ECO:0000256" key="1">
    <source>
        <dbReference type="SAM" id="MobiDB-lite"/>
    </source>
</evidence>
<dbReference type="EMBL" id="QREG01000030">
    <property type="protein sequence ID" value="RED92465.1"/>
    <property type="molecule type" value="Genomic_DNA"/>
</dbReference>
<dbReference type="InterPro" id="IPR013784">
    <property type="entry name" value="Carb-bd-like_fold"/>
</dbReference>
<reference evidence="3 4" key="1">
    <citation type="submission" date="2018-07" db="EMBL/GenBank/DDBJ databases">
        <title>Genomic Encyclopedia of Type Strains, Phase IV (KMG-IV): sequencing the most valuable type-strain genomes for metagenomic binning, comparative biology and taxonomic classification.</title>
        <authorList>
            <person name="Goeker M."/>
        </authorList>
    </citation>
    <scope>NUCLEOTIDE SEQUENCE [LARGE SCALE GENOMIC DNA]</scope>
    <source>
        <strain evidence="3 4">DSM 4134</strain>
    </source>
</reference>
<evidence type="ECO:0000313" key="4">
    <source>
        <dbReference type="Proteomes" id="UP000256779"/>
    </source>
</evidence>